<name>A0A143PC99_9STAP</name>
<feature type="compositionally biased region" description="Basic and acidic residues" evidence="1">
    <location>
        <begin position="23"/>
        <end position="37"/>
    </location>
</feature>
<proteinExistence type="predicted"/>
<dbReference type="Proteomes" id="UP000293854">
    <property type="component" value="Unassembled WGS sequence"/>
</dbReference>
<evidence type="ECO:0000313" key="6">
    <source>
        <dbReference type="Proteomes" id="UP000595942"/>
    </source>
</evidence>
<gene>
    <name evidence="4" type="ORF">EIG99_11855</name>
    <name evidence="3" type="ORF">I6J05_00415</name>
</gene>
<feature type="region of interest" description="Disordered" evidence="1">
    <location>
        <begin position="21"/>
        <end position="43"/>
    </location>
</feature>
<evidence type="ECO:0000313" key="5">
    <source>
        <dbReference type="Proteomes" id="UP000293854"/>
    </source>
</evidence>
<evidence type="ECO:0000313" key="3">
    <source>
        <dbReference type="EMBL" id="QQS82819.1"/>
    </source>
</evidence>
<dbReference type="EMBL" id="CP068073">
    <property type="protein sequence ID" value="QQS82819.1"/>
    <property type="molecule type" value="Genomic_DNA"/>
</dbReference>
<dbReference type="GeneID" id="93727263"/>
<dbReference type="KEGG" id="scv:A4G25_05240"/>
<evidence type="ECO:0008006" key="7">
    <source>
        <dbReference type="Google" id="ProtNLM"/>
    </source>
</evidence>
<evidence type="ECO:0000313" key="4">
    <source>
        <dbReference type="EMBL" id="RZI00314.1"/>
    </source>
</evidence>
<dbReference type="AlphaFoldDB" id="A0A143PC99"/>
<dbReference type="RefSeq" id="WP_047132898.1">
    <property type="nucleotide sequence ID" value="NZ_CP015114.1"/>
</dbReference>
<reference evidence="4 5" key="1">
    <citation type="submission" date="2018-11" db="EMBL/GenBank/DDBJ databases">
        <title>Genomic profiling of Staphylococcus species from a Poultry farm system in KwaZulu-Natal, South Africa.</title>
        <authorList>
            <person name="Amoako D.G."/>
            <person name="Somboro A.M."/>
            <person name="Abia A.L.K."/>
            <person name="Bester L.A."/>
            <person name="Essack S.Y."/>
        </authorList>
    </citation>
    <scope>NUCLEOTIDE SEQUENCE [LARGE SCALE GENOMIC DNA]</scope>
    <source>
        <strain evidence="4 5">SA11</strain>
    </source>
</reference>
<accession>A0A143PC99</accession>
<feature type="chain" id="PRO_5044548786" description="Lipoprotein" evidence="2">
    <location>
        <begin position="19"/>
        <end position="288"/>
    </location>
</feature>
<dbReference type="Proteomes" id="UP000595942">
    <property type="component" value="Chromosome"/>
</dbReference>
<sequence length="288" mass="32313">MKLAKLNCLLLAGGIILAGCGKSDSDKSEKPQSESNDKGISTAEYNKLPYKNYFSKSDVEKSDGQYYVDSDKAVDIEKKLVEKTKGAEYLEKPESVRFEDNPESVQNKVNLILKGDELDNAALHFKLNGYKTYTKDELLAKHLYNAKEYDGGAIGIGNPDNPDDRLAEDNYSNDINGGVVEVDFEYKNKISEEINLDQLLHLFVDNEDVGIKIVSIKGKIDGKSVNKDYNNVQDIVALVKLQKDQVFKGKIAFSASMQDINKDKILYGKFMFGEPLNETYFGFKKDLK</sequence>
<keyword evidence="6" id="KW-1185">Reference proteome</keyword>
<reference evidence="3 6" key="2">
    <citation type="submission" date="2021-01" db="EMBL/GenBank/DDBJ databases">
        <title>FDA dAtabase for Regulatory Grade micrObial Sequences (FDA-ARGOS): Supporting development and validation of Infectious Disease Dx tests.</title>
        <authorList>
            <person name="Sproer C."/>
            <person name="Gronow S."/>
            <person name="Severitt S."/>
            <person name="Schroder I."/>
            <person name="Tallon L."/>
            <person name="Sadzewicz L."/>
            <person name="Zhao X."/>
            <person name="Boylan J."/>
            <person name="Ott S."/>
            <person name="Bowen H."/>
            <person name="Vavikolanu K."/>
            <person name="Mehta A."/>
            <person name="Aluvathingal J."/>
            <person name="Nadendla S."/>
            <person name="Lowell S."/>
            <person name="Myers T."/>
            <person name="Yan Y."/>
            <person name="Sichtig H."/>
        </authorList>
    </citation>
    <scope>NUCLEOTIDE SEQUENCE [LARGE SCALE GENOMIC DNA]</scope>
    <source>
        <strain evidence="3 6">FDAARGOS_1148</strain>
    </source>
</reference>
<dbReference type="PROSITE" id="PS51257">
    <property type="entry name" value="PROKAR_LIPOPROTEIN"/>
    <property type="match status" value="1"/>
</dbReference>
<organism evidence="4 5">
    <name type="scientific">Staphylococcus condimenti</name>
    <dbReference type="NCBI Taxonomy" id="70255"/>
    <lineage>
        <taxon>Bacteria</taxon>
        <taxon>Bacillati</taxon>
        <taxon>Bacillota</taxon>
        <taxon>Bacilli</taxon>
        <taxon>Bacillales</taxon>
        <taxon>Staphylococcaceae</taxon>
        <taxon>Staphylococcus</taxon>
    </lineage>
</organism>
<feature type="signal peptide" evidence="2">
    <location>
        <begin position="1"/>
        <end position="18"/>
    </location>
</feature>
<protein>
    <recommendedName>
        <fullName evidence="7">Lipoprotein</fullName>
    </recommendedName>
</protein>
<keyword evidence="2" id="KW-0732">Signal</keyword>
<evidence type="ECO:0000256" key="1">
    <source>
        <dbReference type="SAM" id="MobiDB-lite"/>
    </source>
</evidence>
<dbReference type="EMBL" id="RQTE01000300">
    <property type="protein sequence ID" value="RZI00314.1"/>
    <property type="molecule type" value="Genomic_DNA"/>
</dbReference>
<evidence type="ECO:0000256" key="2">
    <source>
        <dbReference type="SAM" id="SignalP"/>
    </source>
</evidence>